<name>S7ZBM8_PENO1</name>
<dbReference type="PhylomeDB" id="S7ZBM8"/>
<accession>S7ZBM8</accession>
<dbReference type="eggNOG" id="KOG0165">
    <property type="taxonomic scope" value="Eukaryota"/>
</dbReference>
<dbReference type="EMBL" id="KB644410">
    <property type="protein sequence ID" value="EPS28000.1"/>
    <property type="molecule type" value="Genomic_DNA"/>
</dbReference>
<protein>
    <submittedName>
        <fullName evidence="1">Uncharacterized protein</fullName>
    </submittedName>
</protein>
<dbReference type="PROSITE" id="PS50096">
    <property type="entry name" value="IQ"/>
    <property type="match status" value="1"/>
</dbReference>
<reference evidence="1 2" key="1">
    <citation type="journal article" date="2013" name="PLoS ONE">
        <title>Genomic and secretomic analyses reveal unique features of the lignocellulolytic enzyme system of Penicillium decumbens.</title>
        <authorList>
            <person name="Liu G."/>
            <person name="Zhang L."/>
            <person name="Wei X."/>
            <person name="Zou G."/>
            <person name="Qin Y."/>
            <person name="Ma L."/>
            <person name="Li J."/>
            <person name="Zheng H."/>
            <person name="Wang S."/>
            <person name="Wang C."/>
            <person name="Xun L."/>
            <person name="Zhao G.-P."/>
            <person name="Zhou Z."/>
            <person name="Qu Y."/>
        </authorList>
    </citation>
    <scope>NUCLEOTIDE SEQUENCE [LARGE SCALE GENOMIC DNA]</scope>
    <source>
        <strain evidence="2">114-2 / CGMCC 5302</strain>
    </source>
</reference>
<dbReference type="AlphaFoldDB" id="S7ZBM8"/>
<gene>
    <name evidence="1" type="ORF">PDE_02945</name>
</gene>
<proteinExistence type="predicted"/>
<sequence length="204" mass="22517">MKDLRADDIVDGFKEKTIALLWALINPWGLANLLDLQDLRTEIGRLERKAVLNEGPCLTPKVSLDELDPPKLLGRWAMILAATEGLEVGDTVTSLPEGQVYERILVEYEPFVVNKEFPGGNYEAKSSDSMHLASRAQLLGCSPHLARLITQVEAGVYPGNADLTIGTLAFLCSRLLSASKRGRAAAVIQKSWRAHVVKRDRNQQ</sequence>
<dbReference type="Proteomes" id="UP000019376">
    <property type="component" value="Unassembled WGS sequence"/>
</dbReference>
<evidence type="ECO:0000313" key="1">
    <source>
        <dbReference type="EMBL" id="EPS28000.1"/>
    </source>
</evidence>
<dbReference type="STRING" id="933388.S7ZBM8"/>
<evidence type="ECO:0000313" key="2">
    <source>
        <dbReference type="Proteomes" id="UP000019376"/>
    </source>
</evidence>
<dbReference type="HOGENOM" id="CLU_1343660_0_0_1"/>
<keyword evidence="2" id="KW-1185">Reference proteome</keyword>
<organism evidence="1 2">
    <name type="scientific">Penicillium oxalicum (strain 114-2 / CGMCC 5302)</name>
    <name type="common">Penicillium decumbens</name>
    <dbReference type="NCBI Taxonomy" id="933388"/>
    <lineage>
        <taxon>Eukaryota</taxon>
        <taxon>Fungi</taxon>
        <taxon>Dikarya</taxon>
        <taxon>Ascomycota</taxon>
        <taxon>Pezizomycotina</taxon>
        <taxon>Eurotiomycetes</taxon>
        <taxon>Eurotiomycetidae</taxon>
        <taxon>Eurotiales</taxon>
        <taxon>Aspergillaceae</taxon>
        <taxon>Penicillium</taxon>
    </lineage>
</organism>
<dbReference type="OrthoDB" id="76388at2759"/>